<name>A0A8D9CR13_BRACM</name>
<evidence type="ECO:0000313" key="2">
    <source>
        <dbReference type="EMBL" id="CAG7861099.1"/>
    </source>
</evidence>
<reference evidence="2 3" key="1">
    <citation type="submission" date="2021-07" db="EMBL/GenBank/DDBJ databases">
        <authorList>
            <consortium name="Genoscope - CEA"/>
            <person name="William W."/>
        </authorList>
    </citation>
    <scope>NUCLEOTIDE SEQUENCE [LARGE SCALE GENOMIC DNA]</scope>
</reference>
<feature type="compositionally biased region" description="Basic and acidic residues" evidence="1">
    <location>
        <begin position="26"/>
        <end position="35"/>
    </location>
</feature>
<dbReference type="Gramene" id="A09p15660.2_BraZ1">
    <property type="protein sequence ID" value="A09p15660.2_BraZ1.CDS.1"/>
    <property type="gene ID" value="A09g15660.2_BraZ1"/>
</dbReference>
<dbReference type="EMBL" id="LS974625">
    <property type="protein sequence ID" value="CAG7861099.1"/>
    <property type="molecule type" value="Genomic_DNA"/>
</dbReference>
<protein>
    <submittedName>
        <fullName evidence="2">Uncharacterized protein</fullName>
    </submittedName>
</protein>
<sequence length="85" mass="9971">VKNRSETEEPPVETTRRQSRSFVVDLQKEKIETRRNPTQKPTPTSHRRHILLAVSPEGRSTHQIRPRLLRQRTFMLQKRPHIGGG</sequence>
<feature type="region of interest" description="Disordered" evidence="1">
    <location>
        <begin position="1"/>
        <end position="49"/>
    </location>
</feature>
<dbReference type="AlphaFoldDB" id="A0A8D9CR13"/>
<gene>
    <name evidence="2" type="ORF">BRAPAZ1V2_A09P15660.2</name>
</gene>
<dbReference type="Proteomes" id="UP000694005">
    <property type="component" value="Chromosome A09"/>
</dbReference>
<feature type="non-terminal residue" evidence="2">
    <location>
        <position position="1"/>
    </location>
</feature>
<proteinExistence type="predicted"/>
<accession>A0A8D9CR13</accession>
<evidence type="ECO:0000256" key="1">
    <source>
        <dbReference type="SAM" id="MobiDB-lite"/>
    </source>
</evidence>
<evidence type="ECO:0000313" key="3">
    <source>
        <dbReference type="Proteomes" id="UP000694005"/>
    </source>
</evidence>
<organism evidence="2 3">
    <name type="scientific">Brassica campestris</name>
    <name type="common">Field mustard</name>
    <dbReference type="NCBI Taxonomy" id="3711"/>
    <lineage>
        <taxon>Eukaryota</taxon>
        <taxon>Viridiplantae</taxon>
        <taxon>Streptophyta</taxon>
        <taxon>Embryophyta</taxon>
        <taxon>Tracheophyta</taxon>
        <taxon>Spermatophyta</taxon>
        <taxon>Magnoliopsida</taxon>
        <taxon>eudicotyledons</taxon>
        <taxon>Gunneridae</taxon>
        <taxon>Pentapetalae</taxon>
        <taxon>rosids</taxon>
        <taxon>malvids</taxon>
        <taxon>Brassicales</taxon>
        <taxon>Brassicaceae</taxon>
        <taxon>Brassiceae</taxon>
        <taxon>Brassica</taxon>
    </lineage>
</organism>